<dbReference type="InterPro" id="IPR045864">
    <property type="entry name" value="aa-tRNA-synth_II/BPL/LPL"/>
</dbReference>
<evidence type="ECO:0000256" key="3">
    <source>
        <dbReference type="ARBA" id="ARBA00011738"/>
    </source>
</evidence>
<dbReference type="PANTHER" id="PTHR10745:SF0">
    <property type="entry name" value="GLYCINE--TRNA LIGASE"/>
    <property type="match status" value="1"/>
</dbReference>
<dbReference type="OrthoDB" id="57698at2759"/>
<dbReference type="AlphaFoldDB" id="A0A2K1KE97"/>
<dbReference type="Gene3D" id="3.30.930.10">
    <property type="entry name" value="Bira Bifunctional Protein, Domain 2"/>
    <property type="match status" value="1"/>
</dbReference>
<gene>
    <name evidence="15" type="primary">LOC112283856</name>
    <name evidence="14" type="ORF">PHYPA_008476</name>
</gene>
<dbReference type="GO" id="GO:0070150">
    <property type="term" value="P:mitochondrial glycyl-tRNA aminoacylation"/>
    <property type="evidence" value="ECO:0000318"/>
    <property type="project" value="GO_Central"/>
</dbReference>
<evidence type="ECO:0000256" key="2">
    <source>
        <dbReference type="ARBA" id="ARBA00008226"/>
    </source>
</evidence>
<comment type="subunit">
    <text evidence="3">Homodimer.</text>
</comment>
<evidence type="ECO:0000256" key="1">
    <source>
        <dbReference type="ARBA" id="ARBA00004496"/>
    </source>
</evidence>
<comment type="similarity">
    <text evidence="2">Belongs to the class-II aminoacyl-tRNA synthetase family.</text>
</comment>
<dbReference type="Pfam" id="PF00587">
    <property type="entry name" value="tRNA-synt_2b"/>
    <property type="match status" value="1"/>
</dbReference>
<keyword evidence="6" id="KW-0436">Ligase</keyword>
<name>A0A2K1KE97_PHYPA</name>
<dbReference type="FunCoup" id="A0A2K1KE97">
    <property type="interactions" value="4387"/>
</dbReference>
<evidence type="ECO:0000259" key="13">
    <source>
        <dbReference type="PROSITE" id="PS50862"/>
    </source>
</evidence>
<dbReference type="STRING" id="3218.A0A2K1KE97"/>
<dbReference type="InterPro" id="IPR004154">
    <property type="entry name" value="Anticodon-bd"/>
</dbReference>
<evidence type="ECO:0000256" key="9">
    <source>
        <dbReference type="ARBA" id="ARBA00022840"/>
    </source>
</evidence>
<dbReference type="PROSITE" id="PS50862">
    <property type="entry name" value="AA_TRNA_LIGASE_II"/>
    <property type="match status" value="1"/>
</dbReference>
<evidence type="ECO:0000256" key="12">
    <source>
        <dbReference type="ARBA" id="ARBA00030057"/>
    </source>
</evidence>
<dbReference type="Gene3D" id="3.40.50.800">
    <property type="entry name" value="Anticodon-binding domain"/>
    <property type="match status" value="1"/>
</dbReference>
<dbReference type="SUPFAM" id="SSF52954">
    <property type="entry name" value="Class II aaRS ABD-related"/>
    <property type="match status" value="1"/>
</dbReference>
<dbReference type="InterPro" id="IPR002314">
    <property type="entry name" value="aa-tRNA-synt_IIb"/>
</dbReference>
<dbReference type="KEGG" id="ppp:112283856"/>
<evidence type="ECO:0000313" key="14">
    <source>
        <dbReference type="EMBL" id="PNR52102.1"/>
    </source>
</evidence>
<evidence type="ECO:0000256" key="10">
    <source>
        <dbReference type="ARBA" id="ARBA00022917"/>
    </source>
</evidence>
<dbReference type="PaxDb" id="3218-PP1S310_3V6.1"/>
<keyword evidence="16" id="KW-1185">Reference proteome</keyword>
<comment type="subcellular location">
    <subcellularLocation>
        <location evidence="1">Cytoplasm</location>
    </subcellularLocation>
</comment>
<keyword evidence="5" id="KW-0963">Cytoplasm</keyword>
<evidence type="ECO:0000256" key="5">
    <source>
        <dbReference type="ARBA" id="ARBA00022490"/>
    </source>
</evidence>
<dbReference type="OMA" id="MEMQYFV"/>
<dbReference type="Proteomes" id="UP000006727">
    <property type="component" value="Chromosome 6"/>
</dbReference>
<dbReference type="GO" id="GO:0005737">
    <property type="term" value="C:cytoplasm"/>
    <property type="evidence" value="ECO:0000318"/>
    <property type="project" value="GO_Central"/>
</dbReference>
<keyword evidence="11" id="KW-0030">Aminoacyl-tRNA synthetase</keyword>
<dbReference type="FunFam" id="3.30.720.200:FF:000001">
    <property type="entry name" value="Glycine--tRNA ligase 2"/>
    <property type="match status" value="1"/>
</dbReference>
<dbReference type="NCBIfam" id="TIGR00389">
    <property type="entry name" value="glyS_dimeric"/>
    <property type="match status" value="1"/>
</dbReference>
<dbReference type="Gene3D" id="3.30.40.230">
    <property type="match status" value="1"/>
</dbReference>
<dbReference type="Pfam" id="PF03129">
    <property type="entry name" value="HGTP_anticodon"/>
    <property type="match status" value="1"/>
</dbReference>
<dbReference type="EMBL" id="ABEU02000006">
    <property type="protein sequence ID" value="PNR52102.1"/>
    <property type="molecule type" value="Genomic_DNA"/>
</dbReference>
<evidence type="ECO:0000313" key="15">
    <source>
        <dbReference type="EnsemblPlants" id="Pp3c6_4010V3.1"/>
    </source>
</evidence>
<reference evidence="14 16" key="2">
    <citation type="journal article" date="2018" name="Plant J.">
        <title>The Physcomitrella patens chromosome-scale assembly reveals moss genome structure and evolution.</title>
        <authorList>
            <person name="Lang D."/>
            <person name="Ullrich K.K."/>
            <person name="Murat F."/>
            <person name="Fuchs J."/>
            <person name="Jenkins J."/>
            <person name="Haas F.B."/>
            <person name="Piednoel M."/>
            <person name="Gundlach H."/>
            <person name="Van Bel M."/>
            <person name="Meyberg R."/>
            <person name="Vives C."/>
            <person name="Morata J."/>
            <person name="Symeonidi A."/>
            <person name="Hiss M."/>
            <person name="Muchero W."/>
            <person name="Kamisugi Y."/>
            <person name="Saleh O."/>
            <person name="Blanc G."/>
            <person name="Decker E.L."/>
            <person name="van Gessel N."/>
            <person name="Grimwood J."/>
            <person name="Hayes R.D."/>
            <person name="Graham S.W."/>
            <person name="Gunter L.E."/>
            <person name="McDaniel S.F."/>
            <person name="Hoernstein S.N.W."/>
            <person name="Larsson A."/>
            <person name="Li F.W."/>
            <person name="Perroud P.F."/>
            <person name="Phillips J."/>
            <person name="Ranjan P."/>
            <person name="Rokshar D.S."/>
            <person name="Rothfels C.J."/>
            <person name="Schneider L."/>
            <person name="Shu S."/>
            <person name="Stevenson D.W."/>
            <person name="Thummler F."/>
            <person name="Tillich M."/>
            <person name="Villarreal Aguilar J.C."/>
            <person name="Widiez T."/>
            <person name="Wong G.K."/>
            <person name="Wymore A."/>
            <person name="Zhang Y."/>
            <person name="Zimmer A.D."/>
            <person name="Quatrano R.S."/>
            <person name="Mayer K.F.X."/>
            <person name="Goodstein D."/>
            <person name="Casacuberta J.M."/>
            <person name="Vandepoele K."/>
            <person name="Reski R."/>
            <person name="Cuming A.C."/>
            <person name="Tuskan G.A."/>
            <person name="Maumus F."/>
            <person name="Salse J."/>
            <person name="Schmutz J."/>
            <person name="Rensing S.A."/>
        </authorList>
    </citation>
    <scope>NUCLEOTIDE SEQUENCE [LARGE SCALE GENOMIC DNA]</scope>
    <source>
        <strain evidence="15 16">cv. Gransden 2004</strain>
    </source>
</reference>
<dbReference type="InterPro" id="IPR027031">
    <property type="entry name" value="Gly-tRNA_synthase/POLG2"/>
</dbReference>
<dbReference type="FunFam" id="3.30.930.10:FF:000010">
    <property type="entry name" value="Glycyl-tRNA synthetase 1"/>
    <property type="match status" value="1"/>
</dbReference>
<protein>
    <recommendedName>
        <fullName evidence="4">glycine--tRNA ligase</fullName>
        <ecNumber evidence="4">6.1.1.14</ecNumber>
    </recommendedName>
    <alternativeName>
        <fullName evidence="12">Diadenosine tetraphosphate synthetase</fullName>
    </alternativeName>
</protein>
<proteinExistence type="inferred from homology"/>
<dbReference type="PRINTS" id="PR01043">
    <property type="entry name" value="TRNASYNTHGLY"/>
</dbReference>
<evidence type="ECO:0000256" key="6">
    <source>
        <dbReference type="ARBA" id="ARBA00022598"/>
    </source>
</evidence>
<organism evidence="14">
    <name type="scientific">Physcomitrium patens</name>
    <name type="common">Spreading-leaved earth moss</name>
    <name type="synonym">Physcomitrella patens</name>
    <dbReference type="NCBI Taxonomy" id="3218"/>
    <lineage>
        <taxon>Eukaryota</taxon>
        <taxon>Viridiplantae</taxon>
        <taxon>Streptophyta</taxon>
        <taxon>Embryophyta</taxon>
        <taxon>Bryophyta</taxon>
        <taxon>Bryophytina</taxon>
        <taxon>Bryopsida</taxon>
        <taxon>Funariidae</taxon>
        <taxon>Funariales</taxon>
        <taxon>Funariaceae</taxon>
        <taxon>Physcomitrium</taxon>
    </lineage>
</organism>
<sequence>MATTDVAMNREAFKTLVKNTLERRLFYIPSYKIYGGVAGFYDYGPWGCQVETNVLNLWRQHFVMEEDMWEIRCPCVTPEVVLKASGHVDKFTDLMVKDLKLGSCFRADHLLKDFLTKALEDDARLVAERAAAPQAVVPDRKSKKNVAEPLTPEQKLRMQSDLAGLDEFSGPELGEKIKAYSIKAPESGNDLSDPYPFNLMFSTQIGPTGTLHGYMRPETAQGIFVNFRDLYYESGNKLPFAAAQIGSAYRNEIAPRQGPMRVREFTMAEIEHFVNPDDKSHPKFKSVENLVVYLFPRAEQMALRDHVEMRIGDAVAQGIVDNETLGYFIARTYLFLTKLGIDKKRLRFRQHLANEMAHYAQDCWDAEIECSYGWFECVGCADRSAYDLKAHTAKSGQELTAYESFAEPKDVVQLTIVPNKKVLGKEFRRDQKILSESLEAMNREEALALKAKLEEKEKATYKVCSTGQEFTLTKEMVAIEEKVVKTHGRNFTPSVIEPSFGIGRIMYCLYEHCFYLRPAVPGEQVSSVFRFPPIVAPIKCTVFPLMQREVLNVKSKAMSNGLTRAGVSNKLDITGRSIGKRYARTDEVGIPFAITVDFDEGVTVRERDSKQQVRIPDAEVVDVVRDLSNGTVVWEDVAAKYKLVTVAEIEAEL</sequence>
<dbReference type="Gene3D" id="3.30.720.200">
    <property type="match status" value="1"/>
</dbReference>
<evidence type="ECO:0000256" key="8">
    <source>
        <dbReference type="ARBA" id="ARBA00022741"/>
    </source>
</evidence>
<dbReference type="FunFam" id="3.40.50.800:FF:000004">
    <property type="entry name" value="Glycine--tRNA ligase 2"/>
    <property type="match status" value="1"/>
</dbReference>
<evidence type="ECO:0000313" key="16">
    <source>
        <dbReference type="Proteomes" id="UP000006727"/>
    </source>
</evidence>
<keyword evidence="9" id="KW-0067">ATP-binding</keyword>
<evidence type="ECO:0000256" key="7">
    <source>
        <dbReference type="ARBA" id="ARBA00022679"/>
    </source>
</evidence>
<dbReference type="SUPFAM" id="SSF55681">
    <property type="entry name" value="Class II aaRS and biotin synthetases"/>
    <property type="match status" value="1"/>
</dbReference>
<dbReference type="InterPro" id="IPR033731">
    <property type="entry name" value="GlyRS-like_core"/>
</dbReference>
<dbReference type="EnsemblPlants" id="Pp3c6_4010V3.2">
    <property type="protein sequence ID" value="Pp3c6_4010V3.2"/>
    <property type="gene ID" value="Pp3c6_4010"/>
</dbReference>
<keyword evidence="8" id="KW-0547">Nucleotide-binding</keyword>
<keyword evidence="10" id="KW-0648">Protein biosynthesis</keyword>
<dbReference type="GO" id="GO:0005524">
    <property type="term" value="F:ATP binding"/>
    <property type="evidence" value="ECO:0007669"/>
    <property type="project" value="UniProtKB-KW"/>
</dbReference>
<feature type="domain" description="Aminoacyl-transfer RNA synthetases class-II family profile" evidence="13">
    <location>
        <begin position="164"/>
        <end position="518"/>
    </location>
</feature>
<dbReference type="CDD" id="cd00774">
    <property type="entry name" value="GlyRS-like_core"/>
    <property type="match status" value="1"/>
</dbReference>
<dbReference type="InterPro" id="IPR006195">
    <property type="entry name" value="aa-tRNA-synth_II"/>
</dbReference>
<dbReference type="EC" id="6.1.1.14" evidence="4"/>
<dbReference type="EnsemblPlants" id="Pp3c6_4010V3.1">
    <property type="protein sequence ID" value="Pp3c6_4010V3.1"/>
    <property type="gene ID" value="Pp3c6_4010"/>
</dbReference>
<dbReference type="GO" id="GO:0004820">
    <property type="term" value="F:glycine-tRNA ligase activity"/>
    <property type="evidence" value="ECO:0000318"/>
    <property type="project" value="GO_Central"/>
</dbReference>
<keyword evidence="7" id="KW-0808">Transferase</keyword>
<dbReference type="GO" id="GO:0016740">
    <property type="term" value="F:transferase activity"/>
    <property type="evidence" value="ECO:0007669"/>
    <property type="project" value="UniProtKB-KW"/>
</dbReference>
<reference evidence="15" key="3">
    <citation type="submission" date="2020-12" db="UniProtKB">
        <authorList>
            <consortium name="EnsemblPlants"/>
        </authorList>
    </citation>
    <scope>IDENTIFICATION</scope>
</reference>
<dbReference type="InterPro" id="IPR002315">
    <property type="entry name" value="tRNA-synt_gly"/>
</dbReference>
<reference evidence="14 16" key="1">
    <citation type="journal article" date="2008" name="Science">
        <title>The Physcomitrella genome reveals evolutionary insights into the conquest of land by plants.</title>
        <authorList>
            <person name="Rensing S."/>
            <person name="Lang D."/>
            <person name="Zimmer A."/>
            <person name="Terry A."/>
            <person name="Salamov A."/>
            <person name="Shapiro H."/>
            <person name="Nishiyama T."/>
            <person name="Perroud P.-F."/>
            <person name="Lindquist E."/>
            <person name="Kamisugi Y."/>
            <person name="Tanahashi T."/>
            <person name="Sakakibara K."/>
            <person name="Fujita T."/>
            <person name="Oishi K."/>
            <person name="Shin-I T."/>
            <person name="Kuroki Y."/>
            <person name="Toyoda A."/>
            <person name="Suzuki Y."/>
            <person name="Hashimoto A."/>
            <person name="Yamaguchi K."/>
            <person name="Sugano A."/>
            <person name="Kohara Y."/>
            <person name="Fujiyama A."/>
            <person name="Anterola A."/>
            <person name="Aoki S."/>
            <person name="Ashton N."/>
            <person name="Barbazuk W.B."/>
            <person name="Barker E."/>
            <person name="Bennetzen J."/>
            <person name="Bezanilla M."/>
            <person name="Blankenship R."/>
            <person name="Cho S.H."/>
            <person name="Dutcher S."/>
            <person name="Estelle M."/>
            <person name="Fawcett J.A."/>
            <person name="Gundlach H."/>
            <person name="Hanada K."/>
            <person name="Heyl A."/>
            <person name="Hicks K.A."/>
            <person name="Hugh J."/>
            <person name="Lohr M."/>
            <person name="Mayer K."/>
            <person name="Melkozernov A."/>
            <person name="Murata T."/>
            <person name="Nelson D."/>
            <person name="Pils B."/>
            <person name="Prigge M."/>
            <person name="Reiss B."/>
            <person name="Renner T."/>
            <person name="Rombauts S."/>
            <person name="Rushton P."/>
            <person name="Sanderfoot A."/>
            <person name="Schween G."/>
            <person name="Shiu S.-H."/>
            <person name="Stueber K."/>
            <person name="Theodoulou F.L."/>
            <person name="Tu H."/>
            <person name="Van de Peer Y."/>
            <person name="Verrier P.J."/>
            <person name="Waters E."/>
            <person name="Wood A."/>
            <person name="Yang L."/>
            <person name="Cove D."/>
            <person name="Cuming A."/>
            <person name="Hasebe M."/>
            <person name="Lucas S."/>
            <person name="Mishler D.B."/>
            <person name="Reski R."/>
            <person name="Grigoriev I."/>
            <person name="Quatrano R.S."/>
            <person name="Boore J.L."/>
        </authorList>
    </citation>
    <scope>NUCLEOTIDE SEQUENCE [LARGE SCALE GENOMIC DNA]</scope>
    <source>
        <strain evidence="15 16">cv. Gransden 2004</strain>
    </source>
</reference>
<dbReference type="Gramene" id="Pp3c6_4010V3.1">
    <property type="protein sequence ID" value="Pp3c6_4010V3.1"/>
    <property type="gene ID" value="Pp3c6_4010"/>
</dbReference>
<accession>A0A2K1KE97</accession>
<evidence type="ECO:0000256" key="11">
    <source>
        <dbReference type="ARBA" id="ARBA00023146"/>
    </source>
</evidence>
<dbReference type="GeneID" id="112283856"/>
<dbReference type="NCBIfam" id="NF003211">
    <property type="entry name" value="PRK04173.1"/>
    <property type="match status" value="1"/>
</dbReference>
<dbReference type="Gramene" id="Pp3c6_4010V3.2">
    <property type="protein sequence ID" value="Pp3c6_4010V3.2"/>
    <property type="gene ID" value="Pp3c6_4010"/>
</dbReference>
<dbReference type="RefSeq" id="XP_024378886.1">
    <property type="nucleotide sequence ID" value="XM_024523118.2"/>
</dbReference>
<evidence type="ECO:0000256" key="4">
    <source>
        <dbReference type="ARBA" id="ARBA00012829"/>
    </source>
</evidence>
<dbReference type="PANTHER" id="PTHR10745">
    <property type="entry name" value="GLYCYL-TRNA SYNTHETASE/DNA POLYMERASE SUBUNIT GAMMA-2"/>
    <property type="match status" value="1"/>
</dbReference>
<dbReference type="GO" id="GO:0005739">
    <property type="term" value="C:mitochondrion"/>
    <property type="evidence" value="ECO:0000318"/>
    <property type="project" value="GO_Central"/>
</dbReference>
<dbReference type="InterPro" id="IPR036621">
    <property type="entry name" value="Anticodon-bd_dom_sf"/>
</dbReference>